<dbReference type="EMBL" id="QMEY01000004">
    <property type="protein sequence ID" value="RBQ19825.1"/>
    <property type="molecule type" value="Genomic_DNA"/>
</dbReference>
<keyword evidence="9" id="KW-1185">Reference proteome</keyword>
<feature type="domain" description="DUF1707" evidence="7">
    <location>
        <begin position="22"/>
        <end position="73"/>
    </location>
</feature>
<protein>
    <recommendedName>
        <fullName evidence="7">DUF1707 domain-containing protein</fullName>
    </recommendedName>
</protein>
<keyword evidence="3 6" id="KW-1133">Transmembrane helix</keyword>
<dbReference type="Pfam" id="PF08044">
    <property type="entry name" value="DUF1707"/>
    <property type="match status" value="1"/>
</dbReference>
<evidence type="ECO:0000256" key="6">
    <source>
        <dbReference type="SAM" id="Phobius"/>
    </source>
</evidence>
<reference evidence="8 9" key="1">
    <citation type="submission" date="2018-06" db="EMBL/GenBank/DDBJ databases">
        <title>Sphaerisporangium craniellae sp. nov., isolated from a marine sponge in the South China Sea.</title>
        <authorList>
            <person name="Li L."/>
        </authorList>
    </citation>
    <scope>NUCLEOTIDE SEQUENCE [LARGE SCALE GENOMIC DNA]</scope>
    <source>
        <strain evidence="8 9">LHW63015</strain>
    </source>
</reference>
<dbReference type="InterPro" id="IPR012551">
    <property type="entry name" value="DUF1707_SHOCT-like"/>
</dbReference>
<evidence type="ECO:0000256" key="5">
    <source>
        <dbReference type="SAM" id="MobiDB-lite"/>
    </source>
</evidence>
<keyword evidence="4 6" id="KW-0472">Membrane</keyword>
<accession>A0A366M0W3</accession>
<dbReference type="Proteomes" id="UP000253303">
    <property type="component" value="Unassembled WGS sequence"/>
</dbReference>
<evidence type="ECO:0000256" key="3">
    <source>
        <dbReference type="ARBA" id="ARBA00022989"/>
    </source>
</evidence>
<keyword evidence="2 6" id="KW-0812">Transmembrane</keyword>
<evidence type="ECO:0000256" key="1">
    <source>
        <dbReference type="ARBA" id="ARBA00004141"/>
    </source>
</evidence>
<dbReference type="Pfam" id="PF09685">
    <property type="entry name" value="MamF_MmsF"/>
    <property type="match status" value="1"/>
</dbReference>
<evidence type="ECO:0000313" key="9">
    <source>
        <dbReference type="Proteomes" id="UP000253303"/>
    </source>
</evidence>
<feature type="transmembrane region" description="Helical" evidence="6">
    <location>
        <begin position="169"/>
        <end position="187"/>
    </location>
</feature>
<dbReference type="AlphaFoldDB" id="A0A366M0W3"/>
<gene>
    <name evidence="8" type="ORF">DP939_14045</name>
</gene>
<evidence type="ECO:0000256" key="2">
    <source>
        <dbReference type="ARBA" id="ARBA00022692"/>
    </source>
</evidence>
<comment type="caution">
    <text evidence="8">The sequence shown here is derived from an EMBL/GenBank/DDBJ whole genome shotgun (WGS) entry which is preliminary data.</text>
</comment>
<comment type="subcellular location">
    <subcellularLocation>
        <location evidence="1">Membrane</location>
        <topology evidence="1">Multi-pass membrane protein</topology>
    </subcellularLocation>
</comment>
<evidence type="ECO:0000313" key="8">
    <source>
        <dbReference type="EMBL" id="RBQ19825.1"/>
    </source>
</evidence>
<proteinExistence type="predicted"/>
<organism evidence="8 9">
    <name type="scientific">Spongiactinospora rosea</name>
    <dbReference type="NCBI Taxonomy" id="2248750"/>
    <lineage>
        <taxon>Bacteria</taxon>
        <taxon>Bacillati</taxon>
        <taxon>Actinomycetota</taxon>
        <taxon>Actinomycetes</taxon>
        <taxon>Streptosporangiales</taxon>
        <taxon>Streptosporangiaceae</taxon>
        <taxon>Spongiactinospora</taxon>
    </lineage>
</organism>
<name>A0A366M0W3_9ACTN</name>
<dbReference type="InterPro" id="IPR019109">
    <property type="entry name" value="MamF_MmsF"/>
</dbReference>
<sequence>MAPRTPPSAPYWQGPPPQQAHLRVSNQDREQVVEHVKAAYTEGRLDKQEFDERVDRAMNAQVHADLMGVMSDLYGAPPPPPPMPYPPRHPHPVPPYPRTSDDRPAAAAAHFLPLIGLSVIGPLIMLLAMGRTSPYVRAQAVEALNFHITLLGATILLSITVVGLVLVPLLWIGGLVAGIMGGVSALGDGRFRYPLSLRLVK</sequence>
<evidence type="ECO:0000259" key="7">
    <source>
        <dbReference type="Pfam" id="PF08044"/>
    </source>
</evidence>
<dbReference type="OrthoDB" id="3734539at2"/>
<feature type="transmembrane region" description="Helical" evidence="6">
    <location>
        <begin position="105"/>
        <end position="128"/>
    </location>
</feature>
<feature type="compositionally biased region" description="Pro residues" evidence="5">
    <location>
        <begin position="1"/>
        <end position="18"/>
    </location>
</feature>
<evidence type="ECO:0000256" key="4">
    <source>
        <dbReference type="ARBA" id="ARBA00023136"/>
    </source>
</evidence>
<feature type="transmembrane region" description="Helical" evidence="6">
    <location>
        <begin position="140"/>
        <end position="163"/>
    </location>
</feature>
<feature type="region of interest" description="Disordered" evidence="5">
    <location>
        <begin position="1"/>
        <end position="31"/>
    </location>
</feature>